<evidence type="ECO:0000256" key="5">
    <source>
        <dbReference type="SAM" id="MobiDB-lite"/>
    </source>
</evidence>
<comment type="caution">
    <text evidence="6">The sequence shown here is derived from an EMBL/GenBank/DDBJ whole genome shotgun (WGS) entry which is preliminary data.</text>
</comment>
<proteinExistence type="inferred from homology"/>
<dbReference type="InterPro" id="IPR051065">
    <property type="entry name" value="Ras-related_GTPase"/>
</dbReference>
<dbReference type="AlphaFoldDB" id="A0A1Y2E650"/>
<dbReference type="InterPro" id="IPR027417">
    <property type="entry name" value="P-loop_NTPase"/>
</dbReference>
<dbReference type="GO" id="GO:0003925">
    <property type="term" value="F:G protein activity"/>
    <property type="evidence" value="ECO:0007669"/>
    <property type="project" value="UniProtKB-EC"/>
</dbReference>
<dbReference type="OrthoDB" id="265044at2759"/>
<name>A0A1Y2E650_9PEZI</name>
<dbReference type="STRING" id="1141098.A0A1Y2E650"/>
<dbReference type="Pfam" id="PF00071">
    <property type="entry name" value="Ras"/>
    <property type="match status" value="1"/>
</dbReference>
<evidence type="ECO:0000256" key="1">
    <source>
        <dbReference type="ARBA" id="ARBA00008344"/>
    </source>
</evidence>
<dbReference type="SMART" id="SM00173">
    <property type="entry name" value="RAS"/>
    <property type="match status" value="1"/>
</dbReference>
<feature type="compositionally biased region" description="Basic and acidic residues" evidence="5">
    <location>
        <begin position="204"/>
        <end position="213"/>
    </location>
</feature>
<dbReference type="EC" id="3.6.5.2" evidence="2"/>
<dbReference type="RefSeq" id="XP_040717626.1">
    <property type="nucleotide sequence ID" value="XM_040863528.1"/>
</dbReference>
<keyword evidence="7" id="KW-1185">Reference proteome</keyword>
<sequence length="249" mass="28718">MSITQEQAALVRQYLETKTVGTINIYLVGKEDVGKRSLSKRLCWDCYVAKYYHTDDFLCEKYIMIQGHQVKVSLKVKTVDAEGHPPLNWQACARYLGECHACLLVYEVIRRETFERLDSLYDQIVAEEGTSRIPFFVVAQRTDRSRRYWNVTLLEADQFSEDIGAVFLSLSAKTGEGAGEDVLIDIASRAILSRVQPPPRPRNPKLDIPDLRPRQTTRQTTRQRVVRTMSKLKRLILRRSSRSSNPRVR</sequence>
<dbReference type="PROSITE" id="PS51419">
    <property type="entry name" value="RAB"/>
    <property type="match status" value="1"/>
</dbReference>
<evidence type="ECO:0000256" key="3">
    <source>
        <dbReference type="ARBA" id="ARBA00022801"/>
    </source>
</evidence>
<evidence type="ECO:0000256" key="4">
    <source>
        <dbReference type="ARBA" id="ARBA00048098"/>
    </source>
</evidence>
<accession>A0A1Y2E650</accession>
<comment type="catalytic activity">
    <reaction evidence="4">
        <text>GTP + H2O = GDP + phosphate + H(+)</text>
        <dbReference type="Rhea" id="RHEA:19669"/>
        <dbReference type="ChEBI" id="CHEBI:15377"/>
        <dbReference type="ChEBI" id="CHEBI:15378"/>
        <dbReference type="ChEBI" id="CHEBI:37565"/>
        <dbReference type="ChEBI" id="CHEBI:43474"/>
        <dbReference type="ChEBI" id="CHEBI:58189"/>
        <dbReference type="EC" id="3.6.5.2"/>
    </reaction>
</comment>
<dbReference type="EMBL" id="MCFJ01000004">
    <property type="protein sequence ID" value="ORY67002.1"/>
    <property type="molecule type" value="Genomic_DNA"/>
</dbReference>
<evidence type="ECO:0000256" key="2">
    <source>
        <dbReference type="ARBA" id="ARBA00011984"/>
    </source>
</evidence>
<evidence type="ECO:0000313" key="7">
    <source>
        <dbReference type="Proteomes" id="UP000193689"/>
    </source>
</evidence>
<dbReference type="GeneID" id="63779740"/>
<keyword evidence="3 6" id="KW-0378">Hydrolase</keyword>
<dbReference type="SMART" id="SM00175">
    <property type="entry name" value="RAB"/>
    <property type="match status" value="1"/>
</dbReference>
<gene>
    <name evidence="6" type="ORF">BCR38DRAFT_482630</name>
</gene>
<protein>
    <recommendedName>
        <fullName evidence="2">small monomeric GTPase</fullName>
        <ecNumber evidence="2">3.6.5.2</ecNumber>
    </recommendedName>
</protein>
<dbReference type="InParanoid" id="A0A1Y2E650"/>
<evidence type="ECO:0000313" key="6">
    <source>
        <dbReference type="EMBL" id="ORY67002.1"/>
    </source>
</evidence>
<dbReference type="PANTHER" id="PTHR45704">
    <property type="entry name" value="RAS-LIKE FAMILY MEMBER 11"/>
    <property type="match status" value="1"/>
</dbReference>
<comment type="similarity">
    <text evidence="1">Belongs to the small GTPase superfamily. Ras family.</text>
</comment>
<dbReference type="Proteomes" id="UP000193689">
    <property type="component" value="Unassembled WGS sequence"/>
</dbReference>
<organism evidence="6 7">
    <name type="scientific">Pseudomassariella vexata</name>
    <dbReference type="NCBI Taxonomy" id="1141098"/>
    <lineage>
        <taxon>Eukaryota</taxon>
        <taxon>Fungi</taxon>
        <taxon>Dikarya</taxon>
        <taxon>Ascomycota</taxon>
        <taxon>Pezizomycotina</taxon>
        <taxon>Sordariomycetes</taxon>
        <taxon>Xylariomycetidae</taxon>
        <taxon>Amphisphaeriales</taxon>
        <taxon>Pseudomassariaceae</taxon>
        <taxon>Pseudomassariella</taxon>
    </lineage>
</organism>
<dbReference type="SUPFAM" id="SSF52540">
    <property type="entry name" value="P-loop containing nucleoside triphosphate hydrolases"/>
    <property type="match status" value="1"/>
</dbReference>
<dbReference type="Gene3D" id="3.40.50.300">
    <property type="entry name" value="P-loop containing nucleotide triphosphate hydrolases"/>
    <property type="match status" value="1"/>
</dbReference>
<reference evidence="6 7" key="1">
    <citation type="submission" date="2016-07" db="EMBL/GenBank/DDBJ databases">
        <title>Pervasive Adenine N6-methylation of Active Genes in Fungi.</title>
        <authorList>
            <consortium name="DOE Joint Genome Institute"/>
            <person name="Mondo S.J."/>
            <person name="Dannebaum R.O."/>
            <person name="Kuo R.C."/>
            <person name="Labutti K."/>
            <person name="Haridas S."/>
            <person name="Kuo A."/>
            <person name="Salamov A."/>
            <person name="Ahrendt S.R."/>
            <person name="Lipzen A."/>
            <person name="Sullivan W."/>
            <person name="Andreopoulos W.B."/>
            <person name="Clum A."/>
            <person name="Lindquist E."/>
            <person name="Daum C."/>
            <person name="Ramamoorthy G.K."/>
            <person name="Gryganskyi A."/>
            <person name="Culley D."/>
            <person name="Magnuson J.K."/>
            <person name="James T.Y."/>
            <person name="O'Malley M.A."/>
            <person name="Stajich J.E."/>
            <person name="Spatafora J.W."/>
            <person name="Visel A."/>
            <person name="Grigoriev I.V."/>
        </authorList>
    </citation>
    <scope>NUCLEOTIDE SEQUENCE [LARGE SCALE GENOMIC DNA]</scope>
    <source>
        <strain evidence="6 7">CBS 129021</strain>
    </source>
</reference>
<dbReference type="GO" id="GO:0005525">
    <property type="term" value="F:GTP binding"/>
    <property type="evidence" value="ECO:0007669"/>
    <property type="project" value="InterPro"/>
</dbReference>
<dbReference type="InterPro" id="IPR001806">
    <property type="entry name" value="Small_GTPase"/>
</dbReference>
<feature type="region of interest" description="Disordered" evidence="5">
    <location>
        <begin position="195"/>
        <end position="222"/>
    </location>
</feature>